<protein>
    <submittedName>
        <fullName evidence="3">Ribonuclease H-like domain-containing protein</fullName>
    </submittedName>
</protein>
<dbReference type="SMART" id="SM00343">
    <property type="entry name" value="ZnF_C2HC"/>
    <property type="match status" value="1"/>
</dbReference>
<dbReference type="SUPFAM" id="SSF57756">
    <property type="entry name" value="Retrovirus zinc finger-like domains"/>
    <property type="match status" value="1"/>
</dbReference>
<name>A0ABQ5CJS7_9ASTR</name>
<dbReference type="PROSITE" id="PS50158">
    <property type="entry name" value="ZF_CCHC"/>
    <property type="match status" value="1"/>
</dbReference>
<keyword evidence="1" id="KW-0862">Zinc</keyword>
<dbReference type="Proteomes" id="UP001151760">
    <property type="component" value="Unassembled WGS sequence"/>
</dbReference>
<reference evidence="3" key="1">
    <citation type="journal article" date="2022" name="Int. J. Mol. Sci.">
        <title>Draft Genome of Tanacetum Coccineum: Genomic Comparison of Closely Related Tanacetum-Family Plants.</title>
        <authorList>
            <person name="Yamashiro T."/>
            <person name="Shiraishi A."/>
            <person name="Nakayama K."/>
            <person name="Satake H."/>
        </authorList>
    </citation>
    <scope>NUCLEOTIDE SEQUENCE</scope>
</reference>
<keyword evidence="4" id="KW-1185">Reference proteome</keyword>
<evidence type="ECO:0000313" key="4">
    <source>
        <dbReference type="Proteomes" id="UP001151760"/>
    </source>
</evidence>
<proteinExistence type="predicted"/>
<sequence length="559" mass="62942">MDQDSAHMVAASKVPMLKPGEYELWRMRMEQYIQMIDYSLWEVIENGNAPPITKVVEGVETIIAPTTAEEKAQRRLELKARSTLLMGIPNEHQLKFNSIKDAKSLLQAVEKRFGGNAATKKTQRNLLKQQYENFTASSSEVLDQTFDRLQKLISQLEIHGESISQEDVNQKFLRSLSPEWNTHTIVWRNKPEIDTLSLDDLYNNLKIYEPEVKGTSSSSTNTQNVAFVSSNSTSSTNGAVNTAHGATTASTQATAVNSTTIDNLSDAVICAFFASQPNSPQLDNEDLQQIHPDDLEEMDLRWQMAMLTMRARRFLKNTGRKLTVNGNETIGFDKSKVECYNCHKRGHFARECRAPRNQENRNRENTRRVVPVETTTSNALVSCDGSGYDWSDQAEEGPTNFALMAYSSTSSNSEVSTDSNCSSSCLENVKILKEQNEQLLKDLRTSKLNAIAYKTGLEFVEARLLVYKKNEFVYEEDIKVLKWYNVVPPPYTGNFMPPKIDLSFSGLEEFVNEPIVSEPTVKKPVVETSEAKTSKAKPKVVRKNNGAPIIEDWVSDSEE</sequence>
<evidence type="ECO:0000259" key="2">
    <source>
        <dbReference type="PROSITE" id="PS50158"/>
    </source>
</evidence>
<evidence type="ECO:0000313" key="3">
    <source>
        <dbReference type="EMBL" id="GJT25119.1"/>
    </source>
</evidence>
<keyword evidence="1" id="KW-0479">Metal-binding</keyword>
<feature type="domain" description="CCHC-type" evidence="2">
    <location>
        <begin position="339"/>
        <end position="353"/>
    </location>
</feature>
<dbReference type="InterPro" id="IPR001878">
    <property type="entry name" value="Znf_CCHC"/>
</dbReference>
<accession>A0ABQ5CJS7</accession>
<dbReference type="Gene3D" id="4.10.60.10">
    <property type="entry name" value="Zinc finger, CCHC-type"/>
    <property type="match status" value="1"/>
</dbReference>
<dbReference type="PANTHER" id="PTHR35317">
    <property type="entry name" value="OS04G0629600 PROTEIN"/>
    <property type="match status" value="1"/>
</dbReference>
<dbReference type="Pfam" id="PF14223">
    <property type="entry name" value="Retrotran_gag_2"/>
    <property type="match status" value="1"/>
</dbReference>
<evidence type="ECO:0000256" key="1">
    <source>
        <dbReference type="PROSITE-ProRule" id="PRU00047"/>
    </source>
</evidence>
<keyword evidence="1" id="KW-0863">Zinc-finger</keyword>
<reference evidence="3" key="2">
    <citation type="submission" date="2022-01" db="EMBL/GenBank/DDBJ databases">
        <authorList>
            <person name="Yamashiro T."/>
            <person name="Shiraishi A."/>
            <person name="Satake H."/>
            <person name="Nakayama K."/>
        </authorList>
    </citation>
    <scope>NUCLEOTIDE SEQUENCE</scope>
</reference>
<organism evidence="3 4">
    <name type="scientific">Tanacetum coccineum</name>
    <dbReference type="NCBI Taxonomy" id="301880"/>
    <lineage>
        <taxon>Eukaryota</taxon>
        <taxon>Viridiplantae</taxon>
        <taxon>Streptophyta</taxon>
        <taxon>Embryophyta</taxon>
        <taxon>Tracheophyta</taxon>
        <taxon>Spermatophyta</taxon>
        <taxon>Magnoliopsida</taxon>
        <taxon>eudicotyledons</taxon>
        <taxon>Gunneridae</taxon>
        <taxon>Pentapetalae</taxon>
        <taxon>asterids</taxon>
        <taxon>campanulids</taxon>
        <taxon>Asterales</taxon>
        <taxon>Asteraceae</taxon>
        <taxon>Asteroideae</taxon>
        <taxon>Anthemideae</taxon>
        <taxon>Anthemidinae</taxon>
        <taxon>Tanacetum</taxon>
    </lineage>
</organism>
<dbReference type="InterPro" id="IPR036875">
    <property type="entry name" value="Znf_CCHC_sf"/>
</dbReference>
<dbReference type="Pfam" id="PF00098">
    <property type="entry name" value="zf-CCHC"/>
    <property type="match status" value="1"/>
</dbReference>
<gene>
    <name evidence="3" type="ORF">Tco_0895056</name>
</gene>
<comment type="caution">
    <text evidence="3">The sequence shown here is derived from an EMBL/GenBank/DDBJ whole genome shotgun (WGS) entry which is preliminary data.</text>
</comment>
<dbReference type="PANTHER" id="PTHR35317:SF23">
    <property type="entry name" value="OS04G0629600 PROTEIN"/>
    <property type="match status" value="1"/>
</dbReference>
<dbReference type="EMBL" id="BQNB010014189">
    <property type="protein sequence ID" value="GJT25119.1"/>
    <property type="molecule type" value="Genomic_DNA"/>
</dbReference>